<accession>A0A1F7FEF1</accession>
<evidence type="ECO:0000259" key="9">
    <source>
        <dbReference type="Pfam" id="PF12704"/>
    </source>
</evidence>
<dbReference type="AlphaFoldDB" id="A0A1F7FEF1"/>
<evidence type="ECO:0000256" key="6">
    <source>
        <dbReference type="ARBA" id="ARBA00023136"/>
    </source>
</evidence>
<keyword evidence="5 7" id="KW-1133">Transmembrane helix</keyword>
<feature type="domain" description="ABC3 transporter permease C-terminal" evidence="8">
    <location>
        <begin position="281"/>
        <end position="405"/>
    </location>
</feature>
<dbReference type="Proteomes" id="UP000179243">
    <property type="component" value="Unassembled WGS sequence"/>
</dbReference>
<evidence type="ECO:0000313" key="11">
    <source>
        <dbReference type="Proteomes" id="UP000179243"/>
    </source>
</evidence>
<dbReference type="InterPro" id="IPR051447">
    <property type="entry name" value="Lipoprotein-release_system"/>
</dbReference>
<dbReference type="PANTHER" id="PTHR30489:SF0">
    <property type="entry name" value="LIPOPROTEIN-RELEASING SYSTEM TRANSMEMBRANE PROTEIN LOLE"/>
    <property type="match status" value="1"/>
</dbReference>
<keyword evidence="4 7" id="KW-0812">Transmembrane</keyword>
<sequence>MLEIIKIAARNLMRYKRRTLLVGALIALGVIAVQVFMAASGSYKSLIVGQITDAMLGQMQIHKKGYVVSIENVPMNLNMMPHGVGIIEDILKGIPEVEAYSTRIRLGGVISNFTETTNLRLYGIDPEKEFKTVPLLQKRIMEGSSELRRGQILVPQFLAKGLNITVGAPVVIIATNKDGSVNGQQFIVGGIVESAPGPGGRDGYIHITDAAELLRMEEPEVSEIAVHVKDFNRLDQVFEQLTERLNKEKNTKGMPKFELHTWEKLSPFANIAKMIDLMTVFIRIMLIAIVLISIMDVMIMSVYERTREIGTLAAIGTLPGRILAMFIVEGGLLGLFGVLAGTILSVVAVNAIRVSHYTFSFGMKEGFVLSPHMTPKDVVVVSLVVIVVSILGSLHPAYKASRLEPIKALKSV</sequence>
<evidence type="ECO:0000313" key="10">
    <source>
        <dbReference type="EMBL" id="OGK05055.1"/>
    </source>
</evidence>
<dbReference type="PANTHER" id="PTHR30489">
    <property type="entry name" value="LIPOPROTEIN-RELEASING SYSTEM TRANSMEMBRANE PROTEIN LOLE"/>
    <property type="match status" value="1"/>
</dbReference>
<dbReference type="InterPro" id="IPR025857">
    <property type="entry name" value="MacB_PCD"/>
</dbReference>
<evidence type="ECO:0000256" key="5">
    <source>
        <dbReference type="ARBA" id="ARBA00022989"/>
    </source>
</evidence>
<evidence type="ECO:0000256" key="1">
    <source>
        <dbReference type="ARBA" id="ARBA00004651"/>
    </source>
</evidence>
<reference evidence="10 11" key="1">
    <citation type="journal article" date="2016" name="Nat. Commun.">
        <title>Thousands of microbial genomes shed light on interconnected biogeochemical processes in an aquifer system.</title>
        <authorList>
            <person name="Anantharaman K."/>
            <person name="Brown C.T."/>
            <person name="Hug L.A."/>
            <person name="Sharon I."/>
            <person name="Castelle C.J."/>
            <person name="Probst A.J."/>
            <person name="Thomas B.C."/>
            <person name="Singh A."/>
            <person name="Wilkins M.J."/>
            <person name="Karaoz U."/>
            <person name="Brodie E.L."/>
            <person name="Williams K.H."/>
            <person name="Hubbard S.S."/>
            <person name="Banfield J.F."/>
        </authorList>
    </citation>
    <scope>NUCLEOTIDE SEQUENCE [LARGE SCALE GENOMIC DNA]</scope>
</reference>
<evidence type="ECO:0000256" key="4">
    <source>
        <dbReference type="ARBA" id="ARBA00022692"/>
    </source>
</evidence>
<evidence type="ECO:0000256" key="2">
    <source>
        <dbReference type="ARBA" id="ARBA00005236"/>
    </source>
</evidence>
<dbReference type="Pfam" id="PF12704">
    <property type="entry name" value="MacB_PCD"/>
    <property type="match status" value="1"/>
</dbReference>
<feature type="transmembrane region" description="Helical" evidence="7">
    <location>
        <begin position="280"/>
        <end position="303"/>
    </location>
</feature>
<comment type="caution">
    <text evidence="10">The sequence shown here is derived from an EMBL/GenBank/DDBJ whole genome shotgun (WGS) entry which is preliminary data.</text>
</comment>
<comment type="similarity">
    <text evidence="2">Belongs to the ABC-4 integral membrane protein family. LolC/E subfamily.</text>
</comment>
<dbReference type="InterPro" id="IPR003838">
    <property type="entry name" value="ABC3_permease_C"/>
</dbReference>
<proteinExistence type="inferred from homology"/>
<feature type="transmembrane region" description="Helical" evidence="7">
    <location>
        <begin position="378"/>
        <end position="398"/>
    </location>
</feature>
<keyword evidence="3" id="KW-1003">Cell membrane</keyword>
<name>A0A1F7FEF1_UNCRA</name>
<organism evidence="10 11">
    <name type="scientific">Candidatus Raymondbacteria bacterium RIFOXYD12_FULL_49_13</name>
    <dbReference type="NCBI Taxonomy" id="1817890"/>
    <lineage>
        <taxon>Bacteria</taxon>
        <taxon>Raymondiibacteriota</taxon>
    </lineage>
</organism>
<feature type="transmembrane region" description="Helical" evidence="7">
    <location>
        <begin position="323"/>
        <end position="352"/>
    </location>
</feature>
<comment type="subcellular location">
    <subcellularLocation>
        <location evidence="1">Cell membrane</location>
        <topology evidence="1">Multi-pass membrane protein</topology>
    </subcellularLocation>
</comment>
<dbReference type="GO" id="GO:0098797">
    <property type="term" value="C:plasma membrane protein complex"/>
    <property type="evidence" value="ECO:0007669"/>
    <property type="project" value="TreeGrafter"/>
</dbReference>
<evidence type="ECO:0000256" key="3">
    <source>
        <dbReference type="ARBA" id="ARBA00022475"/>
    </source>
</evidence>
<gene>
    <name evidence="10" type="ORF">A2519_10310</name>
</gene>
<feature type="domain" description="MacB-like periplasmic core" evidence="9">
    <location>
        <begin position="25"/>
        <end position="243"/>
    </location>
</feature>
<keyword evidence="6 7" id="KW-0472">Membrane</keyword>
<protein>
    <submittedName>
        <fullName evidence="10">ABC transporter substrate-binding protein</fullName>
    </submittedName>
</protein>
<evidence type="ECO:0000256" key="7">
    <source>
        <dbReference type="SAM" id="Phobius"/>
    </source>
</evidence>
<evidence type="ECO:0000259" key="8">
    <source>
        <dbReference type="Pfam" id="PF02687"/>
    </source>
</evidence>
<dbReference type="GO" id="GO:0044874">
    <property type="term" value="P:lipoprotein localization to outer membrane"/>
    <property type="evidence" value="ECO:0007669"/>
    <property type="project" value="TreeGrafter"/>
</dbReference>
<dbReference type="Pfam" id="PF02687">
    <property type="entry name" value="FtsX"/>
    <property type="match status" value="1"/>
</dbReference>
<dbReference type="EMBL" id="MFYX01000064">
    <property type="protein sequence ID" value="OGK05055.1"/>
    <property type="molecule type" value="Genomic_DNA"/>
</dbReference>